<proteinExistence type="inferred from homology"/>
<evidence type="ECO:0000256" key="2">
    <source>
        <dbReference type="ARBA" id="ARBA00022801"/>
    </source>
</evidence>
<dbReference type="PANTHER" id="PTHR46118">
    <property type="entry name" value="PROTEIN ABHD11"/>
    <property type="match status" value="1"/>
</dbReference>
<evidence type="ECO:0000313" key="14">
    <source>
        <dbReference type="Proteomes" id="UP001497382"/>
    </source>
</evidence>
<evidence type="ECO:0000256" key="6">
    <source>
        <dbReference type="ARBA" id="ARBA00043742"/>
    </source>
</evidence>
<protein>
    <recommendedName>
        <fullName evidence="7">sn-1-specific diacylglycerol lipase ABHD11</fullName>
        <ecNumber evidence="3">3.1.1.116</ecNumber>
    </recommendedName>
    <alternativeName>
        <fullName evidence="4">Alpha/beta hydrolase domain-containing protein 11</fullName>
    </alternativeName>
</protein>
<accession>A0AAV1ZQY9</accession>
<gene>
    <name evidence="13" type="ORF">LARSCL_LOCUS7342</name>
</gene>
<organism evidence="13 14">
    <name type="scientific">Larinioides sclopetarius</name>
    <dbReference type="NCBI Taxonomy" id="280406"/>
    <lineage>
        <taxon>Eukaryota</taxon>
        <taxon>Metazoa</taxon>
        <taxon>Ecdysozoa</taxon>
        <taxon>Arthropoda</taxon>
        <taxon>Chelicerata</taxon>
        <taxon>Arachnida</taxon>
        <taxon>Araneae</taxon>
        <taxon>Araneomorphae</taxon>
        <taxon>Entelegynae</taxon>
        <taxon>Araneoidea</taxon>
        <taxon>Araneidae</taxon>
        <taxon>Larinioides</taxon>
    </lineage>
</organism>
<evidence type="ECO:0000313" key="13">
    <source>
        <dbReference type="EMBL" id="CAL1274202.1"/>
    </source>
</evidence>
<dbReference type="SUPFAM" id="SSF53474">
    <property type="entry name" value="alpha/beta-Hydrolases"/>
    <property type="match status" value="1"/>
</dbReference>
<name>A0AAV1ZQY9_9ARAC</name>
<evidence type="ECO:0000256" key="9">
    <source>
        <dbReference type="ARBA" id="ARBA00048504"/>
    </source>
</evidence>
<evidence type="ECO:0000256" key="7">
    <source>
        <dbReference type="ARBA" id="ARBA00044064"/>
    </source>
</evidence>
<dbReference type="GO" id="GO:0052689">
    <property type="term" value="F:carboxylic ester hydrolase activity"/>
    <property type="evidence" value="ECO:0007669"/>
    <property type="project" value="TreeGrafter"/>
</dbReference>
<feature type="domain" description="AB hydrolase-1" evidence="12">
    <location>
        <begin position="22"/>
        <end position="108"/>
    </location>
</feature>
<dbReference type="Proteomes" id="UP001497382">
    <property type="component" value="Unassembled WGS sequence"/>
</dbReference>
<evidence type="ECO:0000256" key="4">
    <source>
        <dbReference type="ARBA" id="ARBA00042703"/>
    </source>
</evidence>
<reference evidence="13 14" key="1">
    <citation type="submission" date="2024-04" db="EMBL/GenBank/DDBJ databases">
        <authorList>
            <person name="Rising A."/>
            <person name="Reimegard J."/>
            <person name="Sonavane S."/>
            <person name="Akerstrom W."/>
            <person name="Nylinder S."/>
            <person name="Hedman E."/>
            <person name="Kallberg Y."/>
        </authorList>
    </citation>
    <scope>NUCLEOTIDE SEQUENCE [LARGE SCALE GENOMIC DNA]</scope>
</reference>
<dbReference type="EMBL" id="CAXIEN010000075">
    <property type="protein sequence ID" value="CAL1274202.1"/>
    <property type="molecule type" value="Genomic_DNA"/>
</dbReference>
<evidence type="ECO:0000256" key="10">
    <source>
        <dbReference type="ARBA" id="ARBA00048513"/>
    </source>
</evidence>
<keyword evidence="14" id="KW-1185">Reference proteome</keyword>
<evidence type="ECO:0000256" key="5">
    <source>
        <dbReference type="ARBA" id="ARBA00043667"/>
    </source>
</evidence>
<dbReference type="PANTHER" id="PTHR46118:SF4">
    <property type="entry name" value="PROTEIN ABHD11"/>
    <property type="match status" value="1"/>
</dbReference>
<comment type="catalytic activity">
    <reaction evidence="11">
        <text>1-octadecanoyl-2-(5Z,8Z,11Z,14Z-eicosatetraenoyl)-sn-glycerol + H2O = 2-(5Z,8Z,11Z,14Z-eicosatetraenoyl)-glycerol + octadecanoate + H(+)</text>
        <dbReference type="Rhea" id="RHEA:38507"/>
        <dbReference type="ChEBI" id="CHEBI:15377"/>
        <dbReference type="ChEBI" id="CHEBI:15378"/>
        <dbReference type="ChEBI" id="CHEBI:25629"/>
        <dbReference type="ChEBI" id="CHEBI:52392"/>
        <dbReference type="ChEBI" id="CHEBI:75728"/>
    </reaction>
</comment>
<evidence type="ECO:0000256" key="11">
    <source>
        <dbReference type="ARBA" id="ARBA00048919"/>
    </source>
</evidence>
<comment type="catalytic activity">
    <reaction evidence="9">
        <text>1,2-didecanoylglycerol + H2O = decanoylglycerol + decanoate + H(+)</text>
        <dbReference type="Rhea" id="RHEA:48596"/>
        <dbReference type="ChEBI" id="CHEBI:11152"/>
        <dbReference type="ChEBI" id="CHEBI:15377"/>
        <dbReference type="ChEBI" id="CHEBI:15378"/>
        <dbReference type="ChEBI" id="CHEBI:27689"/>
        <dbReference type="ChEBI" id="CHEBI:90605"/>
    </reaction>
</comment>
<sequence length="222" mass="26144">METVELAYDVYECQDTHSDLLPIVVLHGMFWNKYMYRELGSKLCQKTKRKVYCLDLRNHGKSPFTEKFDIYVICDDVKRFLSEHGIKKATLITHSFSCTVSYLIAIQQKELFYKKLVHDLTKDDGKFKWKTNTDFLNKEILEENTLKLKKEGFSNHEILFVRCQDSYNITDSRFEEILKFCPNSRLITIEDTTHLLLLEKVDEFVNAVTDFLGPVCNSEDRI</sequence>
<dbReference type="GO" id="GO:0005739">
    <property type="term" value="C:mitochondrion"/>
    <property type="evidence" value="ECO:0007669"/>
    <property type="project" value="TreeGrafter"/>
</dbReference>
<dbReference type="InterPro" id="IPR029058">
    <property type="entry name" value="AB_hydrolase_fold"/>
</dbReference>
<evidence type="ECO:0000256" key="1">
    <source>
        <dbReference type="ARBA" id="ARBA00008645"/>
    </source>
</evidence>
<evidence type="ECO:0000259" key="12">
    <source>
        <dbReference type="Pfam" id="PF00561"/>
    </source>
</evidence>
<comment type="catalytic activity">
    <reaction evidence="10">
        <text>1-octadecanoyl-2-(9Z-octadecenoyl)-sn-glycerol + H2O = 2-(9Z-octadecenoyl)-glycerol + octadecanoate + H(+)</text>
        <dbReference type="Rhea" id="RHEA:77103"/>
        <dbReference type="ChEBI" id="CHEBI:15377"/>
        <dbReference type="ChEBI" id="CHEBI:15378"/>
        <dbReference type="ChEBI" id="CHEBI:25629"/>
        <dbReference type="ChEBI" id="CHEBI:73990"/>
        <dbReference type="ChEBI" id="CHEBI:75468"/>
    </reaction>
</comment>
<dbReference type="InterPro" id="IPR000073">
    <property type="entry name" value="AB_hydrolase_1"/>
</dbReference>
<keyword evidence="2" id="KW-0378">Hydrolase</keyword>
<evidence type="ECO:0000256" key="3">
    <source>
        <dbReference type="ARBA" id="ARBA00026104"/>
    </source>
</evidence>
<comment type="catalytic activity">
    <reaction evidence="8">
        <text>1-octadecanoyl-2-(4Z,7Z,10Z,13Z,16Z,19Z-docosahexaenoyl)-sn-glycerol + H2O = 2-(4Z,7Z,10Z,13Z,16Z,19Z-docosahexaenoyl)-glycerol + octadecanoate + H(+)</text>
        <dbReference type="Rhea" id="RHEA:77107"/>
        <dbReference type="ChEBI" id="CHEBI:15377"/>
        <dbReference type="ChEBI" id="CHEBI:15378"/>
        <dbReference type="ChEBI" id="CHEBI:25629"/>
        <dbReference type="ChEBI" id="CHEBI:77129"/>
        <dbReference type="ChEBI" id="CHEBI:186738"/>
    </reaction>
</comment>
<comment type="caution">
    <text evidence="13">The sequence shown here is derived from an EMBL/GenBank/DDBJ whole genome shotgun (WGS) entry which is preliminary data.</text>
</comment>
<evidence type="ECO:0000256" key="8">
    <source>
        <dbReference type="ARBA" id="ARBA00048283"/>
    </source>
</evidence>
<dbReference type="Pfam" id="PF00561">
    <property type="entry name" value="Abhydrolase_1"/>
    <property type="match status" value="1"/>
</dbReference>
<dbReference type="Gene3D" id="3.40.50.1820">
    <property type="entry name" value="alpha/beta hydrolase"/>
    <property type="match status" value="2"/>
</dbReference>
<comment type="similarity">
    <text evidence="1">Belongs to the AB hydrolase superfamily.</text>
</comment>
<comment type="catalytic activity">
    <reaction evidence="6">
        <text>a 1,3-diacyl-sn-glycerol + H2O = a 1-acyl-sn-glycerol + a fatty acid + H(+)</text>
        <dbReference type="Rhea" id="RHEA:38503"/>
        <dbReference type="ChEBI" id="CHEBI:15377"/>
        <dbReference type="ChEBI" id="CHEBI:15378"/>
        <dbReference type="ChEBI" id="CHEBI:28868"/>
        <dbReference type="ChEBI" id="CHEBI:64683"/>
        <dbReference type="ChEBI" id="CHEBI:77272"/>
    </reaction>
</comment>
<dbReference type="AlphaFoldDB" id="A0AAV1ZQY9"/>
<comment type="catalytic activity">
    <reaction evidence="5">
        <text>a 1,2-diacyl-sn-glycerol + H2O = a 2-acylglycerol + a fatty acid + H(+)</text>
        <dbReference type="Rhea" id="RHEA:33275"/>
        <dbReference type="ChEBI" id="CHEBI:15377"/>
        <dbReference type="ChEBI" id="CHEBI:15378"/>
        <dbReference type="ChEBI" id="CHEBI:17389"/>
        <dbReference type="ChEBI" id="CHEBI:17815"/>
        <dbReference type="ChEBI" id="CHEBI:28868"/>
        <dbReference type="EC" id="3.1.1.116"/>
    </reaction>
</comment>
<dbReference type="EC" id="3.1.1.116" evidence="3"/>